<dbReference type="InterPro" id="IPR015422">
    <property type="entry name" value="PyrdxlP-dep_Trfase_small"/>
</dbReference>
<evidence type="ECO:0000256" key="9">
    <source>
        <dbReference type="ARBA" id="ARBA00032610"/>
    </source>
</evidence>
<dbReference type="PANTHER" id="PTHR13693">
    <property type="entry name" value="CLASS II AMINOTRANSFERASE/8-AMINO-7-OXONONANOATE SYNTHASE"/>
    <property type="match status" value="1"/>
</dbReference>
<dbReference type="EMBL" id="UINC01007762">
    <property type="protein sequence ID" value="SVA34965.1"/>
    <property type="molecule type" value="Genomic_DNA"/>
</dbReference>
<evidence type="ECO:0000256" key="5">
    <source>
        <dbReference type="ARBA" id="ARBA00013187"/>
    </source>
</evidence>
<dbReference type="Pfam" id="PF00155">
    <property type="entry name" value="Aminotran_1_2"/>
    <property type="match status" value="1"/>
</dbReference>
<evidence type="ECO:0000256" key="3">
    <source>
        <dbReference type="ARBA" id="ARBA00010008"/>
    </source>
</evidence>
<dbReference type="EC" id="2.3.1.47" evidence="5"/>
<dbReference type="InterPro" id="IPR001917">
    <property type="entry name" value="Aminotrans_II_pyridoxalP_BS"/>
</dbReference>
<evidence type="ECO:0000256" key="11">
    <source>
        <dbReference type="ARBA" id="ARBA00047715"/>
    </source>
</evidence>
<dbReference type="SUPFAM" id="SSF53383">
    <property type="entry name" value="PLP-dependent transferases"/>
    <property type="match status" value="1"/>
</dbReference>
<dbReference type="PANTHER" id="PTHR13693:SF100">
    <property type="entry name" value="8-AMINO-7-OXONONANOATE SYNTHASE"/>
    <property type="match status" value="1"/>
</dbReference>
<dbReference type="InterPro" id="IPR015424">
    <property type="entry name" value="PyrdxlP-dep_Trfase"/>
</dbReference>
<proteinExistence type="inferred from homology"/>
<dbReference type="Gene3D" id="3.90.1150.10">
    <property type="entry name" value="Aspartate Aminotransferase, domain 1"/>
    <property type="match status" value="1"/>
</dbReference>
<name>A0A381V3M9_9ZZZZ</name>
<organism evidence="13">
    <name type="scientific">marine metagenome</name>
    <dbReference type="NCBI Taxonomy" id="408172"/>
    <lineage>
        <taxon>unclassified sequences</taxon>
        <taxon>metagenomes</taxon>
        <taxon>ecological metagenomes</taxon>
    </lineage>
</organism>
<gene>
    <name evidence="13" type="ORF">METZ01_LOCUS87819</name>
</gene>
<keyword evidence="6" id="KW-0808">Transferase</keyword>
<dbReference type="Gene3D" id="3.40.640.10">
    <property type="entry name" value="Type I PLP-dependent aspartate aminotransferase-like (Major domain)"/>
    <property type="match status" value="1"/>
</dbReference>
<comment type="pathway">
    <text evidence="2">Cofactor biosynthesis; biotin biosynthesis.</text>
</comment>
<feature type="non-terminal residue" evidence="13">
    <location>
        <position position="338"/>
    </location>
</feature>
<evidence type="ECO:0000256" key="4">
    <source>
        <dbReference type="ARBA" id="ARBA00011738"/>
    </source>
</evidence>
<dbReference type="InterPro" id="IPR004839">
    <property type="entry name" value="Aminotransferase_I/II_large"/>
</dbReference>
<evidence type="ECO:0000256" key="7">
    <source>
        <dbReference type="ARBA" id="ARBA00022756"/>
    </source>
</evidence>
<evidence type="ECO:0000256" key="8">
    <source>
        <dbReference type="ARBA" id="ARBA00022898"/>
    </source>
</evidence>
<reference evidence="13" key="1">
    <citation type="submission" date="2018-05" db="EMBL/GenBank/DDBJ databases">
        <authorList>
            <person name="Lanie J.A."/>
            <person name="Ng W.-L."/>
            <person name="Kazmierczak K.M."/>
            <person name="Andrzejewski T.M."/>
            <person name="Davidsen T.M."/>
            <person name="Wayne K.J."/>
            <person name="Tettelin H."/>
            <person name="Glass J.I."/>
            <person name="Rusch D."/>
            <person name="Podicherti R."/>
            <person name="Tsui H.-C.T."/>
            <person name="Winkler M.E."/>
        </authorList>
    </citation>
    <scope>NUCLEOTIDE SEQUENCE</scope>
</reference>
<accession>A0A381V3M9</accession>
<comment type="similarity">
    <text evidence="3">Belongs to the class-II pyridoxal-phosphate-dependent aminotransferase family. BioF subfamily.</text>
</comment>
<dbReference type="GO" id="GO:0008710">
    <property type="term" value="F:8-amino-7-oxononanoate synthase activity"/>
    <property type="evidence" value="ECO:0007669"/>
    <property type="project" value="UniProtKB-EC"/>
</dbReference>
<evidence type="ECO:0000256" key="1">
    <source>
        <dbReference type="ARBA" id="ARBA00001933"/>
    </source>
</evidence>
<evidence type="ECO:0000256" key="10">
    <source>
        <dbReference type="ARBA" id="ARBA00033381"/>
    </source>
</evidence>
<dbReference type="GO" id="GO:0030170">
    <property type="term" value="F:pyridoxal phosphate binding"/>
    <property type="evidence" value="ECO:0007669"/>
    <property type="project" value="InterPro"/>
</dbReference>
<evidence type="ECO:0000256" key="2">
    <source>
        <dbReference type="ARBA" id="ARBA00004746"/>
    </source>
</evidence>
<evidence type="ECO:0000259" key="12">
    <source>
        <dbReference type="Pfam" id="PF00155"/>
    </source>
</evidence>
<feature type="domain" description="Aminotransferase class I/classII large" evidence="12">
    <location>
        <begin position="31"/>
        <end position="323"/>
    </location>
</feature>
<sequence>MSELFEERLENELKALRTKNLFRKPLAFNNNFLNLATNDYFLLRHNKQVLAIADEIAQKYGTGSGASPLLSGYLPCHQMLINELLDWKHKSFGMLYNSGYMANQALVKNLPGKHDLILVDRLIHHSIAQALNRGSAKFKRYDHLDLCQLEELLSDNINNYDTIFVITESIFSMDGDYPDLKRLVELKKKYPFILILDEAHGTGVLGSSGAGLAEETGTFNEVDIIIGTFGKSLAGMGAYVLTNLLPIIEYLTNKAGEYIYSTFLSPHQAGVALATVNMVRNADEKRESLKLISRWLRNKLAEYINVQTTYNTPIIPIIMGDSISTLKLQTLFLNKGFI</sequence>
<evidence type="ECO:0000313" key="13">
    <source>
        <dbReference type="EMBL" id="SVA34965.1"/>
    </source>
</evidence>
<dbReference type="GO" id="GO:0009102">
    <property type="term" value="P:biotin biosynthetic process"/>
    <property type="evidence" value="ECO:0007669"/>
    <property type="project" value="UniProtKB-KW"/>
</dbReference>
<evidence type="ECO:0000256" key="6">
    <source>
        <dbReference type="ARBA" id="ARBA00022679"/>
    </source>
</evidence>
<protein>
    <recommendedName>
        <fullName evidence="5">8-amino-7-oxononanoate synthase</fullName>
        <ecNumber evidence="5">2.3.1.47</ecNumber>
    </recommendedName>
    <alternativeName>
        <fullName evidence="9">7-keto-8-amino-pelargonic acid synthase</fullName>
    </alternativeName>
    <alternativeName>
        <fullName evidence="10">8-amino-7-ketopelargonate synthase</fullName>
    </alternativeName>
</protein>
<dbReference type="InterPro" id="IPR015421">
    <property type="entry name" value="PyrdxlP-dep_Trfase_major"/>
</dbReference>
<keyword evidence="7" id="KW-0093">Biotin biosynthesis</keyword>
<dbReference type="InterPro" id="IPR050087">
    <property type="entry name" value="AON_synthase_class-II"/>
</dbReference>
<comment type="cofactor">
    <cofactor evidence="1">
        <name>pyridoxal 5'-phosphate</name>
        <dbReference type="ChEBI" id="CHEBI:597326"/>
    </cofactor>
</comment>
<comment type="subunit">
    <text evidence="4">Homodimer.</text>
</comment>
<keyword evidence="8" id="KW-0663">Pyridoxal phosphate</keyword>
<dbReference type="AlphaFoldDB" id="A0A381V3M9"/>
<dbReference type="PROSITE" id="PS00599">
    <property type="entry name" value="AA_TRANSFER_CLASS_2"/>
    <property type="match status" value="1"/>
</dbReference>
<comment type="catalytic activity">
    <reaction evidence="11">
        <text>6-carboxyhexanoyl-[ACP] + L-alanine + H(+) = (8S)-8-amino-7-oxononanoate + holo-[ACP] + CO2</text>
        <dbReference type="Rhea" id="RHEA:42288"/>
        <dbReference type="Rhea" id="RHEA-COMP:9685"/>
        <dbReference type="Rhea" id="RHEA-COMP:9955"/>
        <dbReference type="ChEBI" id="CHEBI:15378"/>
        <dbReference type="ChEBI" id="CHEBI:16526"/>
        <dbReference type="ChEBI" id="CHEBI:57972"/>
        <dbReference type="ChEBI" id="CHEBI:64479"/>
        <dbReference type="ChEBI" id="CHEBI:78846"/>
        <dbReference type="ChEBI" id="CHEBI:149468"/>
        <dbReference type="EC" id="2.3.1.47"/>
    </reaction>
</comment>